<feature type="domain" description="LicD/FKTN/FKRP nucleotidyltransferase" evidence="1">
    <location>
        <begin position="29"/>
        <end position="259"/>
    </location>
</feature>
<gene>
    <name evidence="2" type="ordered locus">Arch_0081</name>
</gene>
<dbReference type="InterPro" id="IPR007074">
    <property type="entry name" value="LicD/FKTN/FKRP_NTP_transf"/>
</dbReference>
<proteinExistence type="predicted"/>
<reference evidence="2 3" key="1">
    <citation type="journal article" date="2010" name="Stand. Genomic Sci.">
        <title>Complete genome sequence of Arcanobacterium haemolyticum type strain (11018).</title>
        <authorList>
            <person name="Yasawong M."/>
            <person name="Teshima H."/>
            <person name="Lapidus A."/>
            <person name="Nolan M."/>
            <person name="Lucas S."/>
            <person name="Glavina Del Rio T."/>
            <person name="Tice H."/>
            <person name="Cheng J."/>
            <person name="Bruce D."/>
            <person name="Detter C."/>
            <person name="Tapia R."/>
            <person name="Han C."/>
            <person name="Goodwin L."/>
            <person name="Pitluck S."/>
            <person name="Liolios K."/>
            <person name="Ivanova N."/>
            <person name="Mavromatis K."/>
            <person name="Mikhailova N."/>
            <person name="Pati A."/>
            <person name="Chen A."/>
            <person name="Palaniappan K."/>
            <person name="Land M."/>
            <person name="Hauser L."/>
            <person name="Chang Y."/>
            <person name="Jeffries C."/>
            <person name="Rohde M."/>
            <person name="Sikorski J."/>
            <person name="Pukall R."/>
            <person name="Goker M."/>
            <person name="Woyke T."/>
            <person name="Bristow J."/>
            <person name="Eisen J."/>
            <person name="Markowitz V."/>
            <person name="Hugenholtz P."/>
            <person name="Kyrpides N."/>
            <person name="Klenk H."/>
        </authorList>
    </citation>
    <scope>NUCLEOTIDE SEQUENCE [LARGE SCALE GENOMIC DNA]</scope>
    <source>
        <strain evidence="3">ATCC 9345 / DSM 20595 / CCUG 17215 / LMG 16163 / NBRC 15585 / NCTC 8452 / 11018</strain>
    </source>
</reference>
<dbReference type="AlphaFoldDB" id="D7BLP7"/>
<evidence type="ECO:0000259" key="1">
    <source>
        <dbReference type="Pfam" id="PF04991"/>
    </source>
</evidence>
<dbReference type="EMBL" id="CP002045">
    <property type="protein sequence ID" value="ADH91846.1"/>
    <property type="molecule type" value="Genomic_DNA"/>
</dbReference>
<keyword evidence="3" id="KW-1185">Reference proteome</keyword>
<dbReference type="InterPro" id="IPR052942">
    <property type="entry name" value="LPS_cholinephosphotransferase"/>
</dbReference>
<dbReference type="HOGENOM" id="CLU_075543_0_0_11"/>
<dbReference type="STRING" id="644284.Arch_0081"/>
<dbReference type="PANTHER" id="PTHR43404:SF2">
    <property type="entry name" value="LIPOPOLYSACCHARIDE CHOLINEPHOSPHOTRANSFERASE LICD"/>
    <property type="match status" value="1"/>
</dbReference>
<dbReference type="Proteomes" id="UP000000376">
    <property type="component" value="Chromosome"/>
</dbReference>
<organism evidence="2 3">
    <name type="scientific">Arcanobacterium haemolyticum (strain ATCC 9345 / DSM 20595 / CCM 5947 / CCUG 17215 / LMG 16163 / NBRC 15585 / NCTC 8452 / 11018)</name>
    <dbReference type="NCBI Taxonomy" id="644284"/>
    <lineage>
        <taxon>Bacteria</taxon>
        <taxon>Bacillati</taxon>
        <taxon>Actinomycetota</taxon>
        <taxon>Actinomycetes</taxon>
        <taxon>Actinomycetales</taxon>
        <taxon>Actinomycetaceae</taxon>
        <taxon>Arcanobacterium</taxon>
    </lineage>
</organism>
<dbReference type="KEGG" id="ahe:Arch_0081"/>
<evidence type="ECO:0000313" key="3">
    <source>
        <dbReference type="Proteomes" id="UP000000376"/>
    </source>
</evidence>
<sequence length="286" mass="32427">MINQAYDPKMLSKIQQAMRLSLVEFDRICTELQLRYVVYGGSAIGAVRHQGLIPWDDDIDICMPRADYDRFFTEAPALLNEAFVVMDSRTNPDYPKTFGVLGLKGSRFIPGIAANRSFPIPLGIDLFPLDPIPSHPKQFAKQSRATWFWGRLLYLQGTPHAELSLPRPVKAIVSVATHVIHWGIKSTRITPKALVRKWERAARQYENSGSTLFGDFSTRDPKRWSASLEEMFPAQRVPFDDITVMLPRDVDAILTRGYGDYMTIPPENERVNHAAALIDFGPYMTI</sequence>
<protein>
    <submittedName>
        <fullName evidence="2">LicD family protein</fullName>
    </submittedName>
</protein>
<dbReference type="Pfam" id="PF04991">
    <property type="entry name" value="LicD"/>
    <property type="match status" value="1"/>
</dbReference>
<name>D7BLP7_ARCHD</name>
<accession>D7BLP7</accession>
<evidence type="ECO:0000313" key="2">
    <source>
        <dbReference type="EMBL" id="ADH91846.1"/>
    </source>
</evidence>
<dbReference type="RefSeq" id="WP_013169344.1">
    <property type="nucleotide sequence ID" value="NC_014218.1"/>
</dbReference>
<dbReference type="GO" id="GO:0009100">
    <property type="term" value="P:glycoprotein metabolic process"/>
    <property type="evidence" value="ECO:0007669"/>
    <property type="project" value="UniProtKB-ARBA"/>
</dbReference>
<dbReference type="PANTHER" id="PTHR43404">
    <property type="entry name" value="LIPOPOLYSACCHARIDE CHOLINEPHOSPHOTRANSFERASE LICD"/>
    <property type="match status" value="1"/>
</dbReference>
<dbReference type="eggNOG" id="COG3475">
    <property type="taxonomic scope" value="Bacteria"/>
</dbReference>